<keyword evidence="5 10" id="KW-0274">FAD</keyword>
<evidence type="ECO:0000256" key="6">
    <source>
        <dbReference type="ARBA" id="ARBA00022857"/>
    </source>
</evidence>
<dbReference type="InterPro" id="IPR036188">
    <property type="entry name" value="FAD/NAD-bd_sf"/>
</dbReference>
<dbReference type="GO" id="GO:0004499">
    <property type="term" value="F:N,N-dimethylaniline monooxygenase activity"/>
    <property type="evidence" value="ECO:0007669"/>
    <property type="project" value="InterPro"/>
</dbReference>
<dbReference type="Proteomes" id="UP000250235">
    <property type="component" value="Unassembled WGS sequence"/>
</dbReference>
<dbReference type="GO" id="GO:0009851">
    <property type="term" value="P:auxin biosynthetic process"/>
    <property type="evidence" value="ECO:0007669"/>
    <property type="project" value="UniProtKB-KW"/>
</dbReference>
<proteinExistence type="inferred from homology"/>
<sequence>MAEHEAKETTVIIVGGGPSGLATAACLSHLSIPYILLEREDCTASIWKKYTYDRVHLHLAKQFCELPLLPIPSTYPTYLSRNEFVQYLNDYVSHFGIHPNLRQAVESAAYDEVAGKWYVKARDCSEEVKEYRSRFLVVATGESCDPLWPEMEGLQSFDGEILHSTQYKNGKKFKDKSVLVVGSGNSGMEISFDLANSAAKTSIVVRSPIHVIPRSMASMGLTLLKYLSLDWVDSLLIIMSKIVYGDLRKYGIERPKEGPFAMKDKYGKYPVIDVGTYRKIKTGEIQVLPGIKRIKGTSVLFEDGKEHAFDAIVLATGFKRSTKKWLKVIKINPIFYVFIFKERKKKAKKSQIYFTAFGQGDEYLLDDDGLPKPNYGNHWKGLNGLYCSGMARKGLYGAAMDAQNIAYDISTIL</sequence>
<dbReference type="AlphaFoldDB" id="A0A2Z7BJT4"/>
<dbReference type="PANTHER" id="PTHR43539">
    <property type="entry name" value="FLAVIN-BINDING MONOOXYGENASE-LIKE PROTEIN (AFU_ORTHOLOGUE AFUA_4G09220)"/>
    <property type="match status" value="1"/>
</dbReference>
<evidence type="ECO:0000256" key="3">
    <source>
        <dbReference type="ARBA" id="ARBA00009183"/>
    </source>
</evidence>
<keyword evidence="4 10" id="KW-0285">Flavoprotein</keyword>
<dbReference type="EMBL" id="KV006883">
    <property type="protein sequence ID" value="KZV32388.1"/>
    <property type="molecule type" value="Genomic_DNA"/>
</dbReference>
<dbReference type="PANTHER" id="PTHR43539:SF42">
    <property type="entry name" value="OS01G0273800 PROTEIN"/>
    <property type="match status" value="1"/>
</dbReference>
<keyword evidence="6" id="KW-0521">NADP</keyword>
<dbReference type="PRINTS" id="PR00469">
    <property type="entry name" value="PNDRDTASEII"/>
</dbReference>
<dbReference type="EC" id="1.-.-.-" evidence="10"/>
<comment type="pathway">
    <text evidence="2">Plant hormone metabolism; auxin biosynthesis.</text>
</comment>
<evidence type="ECO:0000256" key="9">
    <source>
        <dbReference type="ARBA" id="ARBA00047707"/>
    </source>
</evidence>
<organism evidence="11 12">
    <name type="scientific">Dorcoceras hygrometricum</name>
    <dbReference type="NCBI Taxonomy" id="472368"/>
    <lineage>
        <taxon>Eukaryota</taxon>
        <taxon>Viridiplantae</taxon>
        <taxon>Streptophyta</taxon>
        <taxon>Embryophyta</taxon>
        <taxon>Tracheophyta</taxon>
        <taxon>Spermatophyta</taxon>
        <taxon>Magnoliopsida</taxon>
        <taxon>eudicotyledons</taxon>
        <taxon>Gunneridae</taxon>
        <taxon>Pentapetalae</taxon>
        <taxon>asterids</taxon>
        <taxon>lamiids</taxon>
        <taxon>Lamiales</taxon>
        <taxon>Gesneriaceae</taxon>
        <taxon>Didymocarpoideae</taxon>
        <taxon>Trichosporeae</taxon>
        <taxon>Loxocarpinae</taxon>
        <taxon>Dorcoceras</taxon>
    </lineage>
</organism>
<evidence type="ECO:0000256" key="8">
    <source>
        <dbReference type="ARBA" id="ARBA00023070"/>
    </source>
</evidence>
<comment type="cofactor">
    <cofactor evidence="1 10">
        <name>FAD</name>
        <dbReference type="ChEBI" id="CHEBI:57692"/>
    </cofactor>
</comment>
<evidence type="ECO:0000313" key="11">
    <source>
        <dbReference type="EMBL" id="KZV32388.1"/>
    </source>
</evidence>
<dbReference type="GO" id="GO:0103075">
    <property type="term" value="F:indole-3-pyruvate monooxygenase activity"/>
    <property type="evidence" value="ECO:0007669"/>
    <property type="project" value="UniProtKB-EC"/>
</dbReference>
<dbReference type="SUPFAM" id="SSF51905">
    <property type="entry name" value="FAD/NAD(P)-binding domain"/>
    <property type="match status" value="2"/>
</dbReference>
<comment type="similarity">
    <text evidence="3 10">Belongs to the FMO family.</text>
</comment>
<dbReference type="GO" id="GO:0050661">
    <property type="term" value="F:NADP binding"/>
    <property type="evidence" value="ECO:0007669"/>
    <property type="project" value="InterPro"/>
</dbReference>
<evidence type="ECO:0000256" key="7">
    <source>
        <dbReference type="ARBA" id="ARBA00023002"/>
    </source>
</evidence>
<evidence type="ECO:0000256" key="10">
    <source>
        <dbReference type="RuleBase" id="RU361177"/>
    </source>
</evidence>
<keyword evidence="12" id="KW-1185">Reference proteome</keyword>
<dbReference type="InterPro" id="IPR050982">
    <property type="entry name" value="Auxin_biosynth/cation_transpt"/>
</dbReference>
<dbReference type="GO" id="GO:0050660">
    <property type="term" value="F:flavin adenine dinucleotide binding"/>
    <property type="evidence" value="ECO:0007669"/>
    <property type="project" value="InterPro"/>
</dbReference>
<dbReference type="PRINTS" id="PR00368">
    <property type="entry name" value="FADPNR"/>
</dbReference>
<accession>A0A2Z7BJT4</accession>
<dbReference type="Pfam" id="PF00743">
    <property type="entry name" value="FMO-like"/>
    <property type="match status" value="1"/>
</dbReference>
<keyword evidence="8" id="KW-0073">Auxin biosynthesis</keyword>
<name>A0A2Z7BJT4_9LAMI</name>
<comment type="catalytic activity">
    <reaction evidence="9">
        <text>indole-3-pyruvate + NADPH + O2 + H(+) = (indol-3-yl)acetate + CO2 + NADP(+) + H2O</text>
        <dbReference type="Rhea" id="RHEA:34331"/>
        <dbReference type="ChEBI" id="CHEBI:15377"/>
        <dbReference type="ChEBI" id="CHEBI:15378"/>
        <dbReference type="ChEBI" id="CHEBI:15379"/>
        <dbReference type="ChEBI" id="CHEBI:16526"/>
        <dbReference type="ChEBI" id="CHEBI:17640"/>
        <dbReference type="ChEBI" id="CHEBI:30854"/>
        <dbReference type="ChEBI" id="CHEBI:57783"/>
        <dbReference type="ChEBI" id="CHEBI:58349"/>
        <dbReference type="EC" id="1.14.13.168"/>
    </reaction>
</comment>
<dbReference type="PROSITE" id="PS51257">
    <property type="entry name" value="PROKAR_LIPOPROTEIN"/>
    <property type="match status" value="1"/>
</dbReference>
<reference evidence="11 12" key="1">
    <citation type="journal article" date="2015" name="Proc. Natl. Acad. Sci. U.S.A.">
        <title>The resurrection genome of Boea hygrometrica: A blueprint for survival of dehydration.</title>
        <authorList>
            <person name="Xiao L."/>
            <person name="Yang G."/>
            <person name="Zhang L."/>
            <person name="Yang X."/>
            <person name="Zhao S."/>
            <person name="Ji Z."/>
            <person name="Zhou Q."/>
            <person name="Hu M."/>
            <person name="Wang Y."/>
            <person name="Chen M."/>
            <person name="Xu Y."/>
            <person name="Jin H."/>
            <person name="Xiao X."/>
            <person name="Hu G."/>
            <person name="Bao F."/>
            <person name="Hu Y."/>
            <person name="Wan P."/>
            <person name="Li L."/>
            <person name="Deng X."/>
            <person name="Kuang T."/>
            <person name="Xiang C."/>
            <person name="Zhu J.K."/>
            <person name="Oliver M.J."/>
            <person name="He Y."/>
        </authorList>
    </citation>
    <scope>NUCLEOTIDE SEQUENCE [LARGE SCALE GENOMIC DNA]</scope>
    <source>
        <strain evidence="12">cv. XS01</strain>
    </source>
</reference>
<protein>
    <recommendedName>
        <fullName evidence="10">Flavin-containing monooxygenase</fullName>
        <ecNumber evidence="10">1.-.-.-</ecNumber>
    </recommendedName>
</protein>
<keyword evidence="10 11" id="KW-0503">Monooxygenase</keyword>
<evidence type="ECO:0000256" key="5">
    <source>
        <dbReference type="ARBA" id="ARBA00022827"/>
    </source>
</evidence>
<gene>
    <name evidence="11" type="ORF">F511_03671</name>
</gene>
<evidence type="ECO:0000256" key="4">
    <source>
        <dbReference type="ARBA" id="ARBA00022630"/>
    </source>
</evidence>
<evidence type="ECO:0000313" key="12">
    <source>
        <dbReference type="Proteomes" id="UP000250235"/>
    </source>
</evidence>
<dbReference type="OrthoDB" id="66881at2759"/>
<keyword evidence="7 10" id="KW-0560">Oxidoreductase</keyword>
<dbReference type="InterPro" id="IPR020946">
    <property type="entry name" value="Flavin_mOase-like"/>
</dbReference>
<evidence type="ECO:0000256" key="2">
    <source>
        <dbReference type="ARBA" id="ARBA00004814"/>
    </source>
</evidence>
<evidence type="ECO:0000256" key="1">
    <source>
        <dbReference type="ARBA" id="ARBA00001974"/>
    </source>
</evidence>
<dbReference type="Gene3D" id="3.50.50.60">
    <property type="entry name" value="FAD/NAD(P)-binding domain"/>
    <property type="match status" value="1"/>
</dbReference>